<reference evidence="1" key="2">
    <citation type="journal article" date="2015" name="Data Brief">
        <title>Shoot transcriptome of the giant reed, Arundo donax.</title>
        <authorList>
            <person name="Barrero R.A."/>
            <person name="Guerrero F.D."/>
            <person name="Moolhuijzen P."/>
            <person name="Goolsby J.A."/>
            <person name="Tidwell J."/>
            <person name="Bellgard S.E."/>
            <person name="Bellgard M.I."/>
        </authorList>
    </citation>
    <scope>NUCLEOTIDE SEQUENCE</scope>
    <source>
        <tissue evidence="1">Shoot tissue taken approximately 20 cm above the soil surface</tissue>
    </source>
</reference>
<proteinExistence type="predicted"/>
<dbReference type="AlphaFoldDB" id="A0A0A9FYS9"/>
<organism evidence="1">
    <name type="scientific">Arundo donax</name>
    <name type="common">Giant reed</name>
    <name type="synonym">Donax arundinaceus</name>
    <dbReference type="NCBI Taxonomy" id="35708"/>
    <lineage>
        <taxon>Eukaryota</taxon>
        <taxon>Viridiplantae</taxon>
        <taxon>Streptophyta</taxon>
        <taxon>Embryophyta</taxon>
        <taxon>Tracheophyta</taxon>
        <taxon>Spermatophyta</taxon>
        <taxon>Magnoliopsida</taxon>
        <taxon>Liliopsida</taxon>
        <taxon>Poales</taxon>
        <taxon>Poaceae</taxon>
        <taxon>PACMAD clade</taxon>
        <taxon>Arundinoideae</taxon>
        <taxon>Arundineae</taxon>
        <taxon>Arundo</taxon>
    </lineage>
</organism>
<accession>A0A0A9FYS9</accession>
<name>A0A0A9FYS9_ARUDO</name>
<sequence>MIWSLVDLLCHHTLRIIICEGLSSVLMLMRFL</sequence>
<reference evidence="1" key="1">
    <citation type="submission" date="2014-09" db="EMBL/GenBank/DDBJ databases">
        <authorList>
            <person name="Magalhaes I.L.F."/>
            <person name="Oliveira U."/>
            <person name="Santos F.R."/>
            <person name="Vidigal T.H.D.A."/>
            <person name="Brescovit A.D."/>
            <person name="Santos A.J."/>
        </authorList>
    </citation>
    <scope>NUCLEOTIDE SEQUENCE</scope>
    <source>
        <tissue evidence="1">Shoot tissue taken approximately 20 cm above the soil surface</tissue>
    </source>
</reference>
<dbReference type="EMBL" id="GBRH01180474">
    <property type="protein sequence ID" value="JAE17422.1"/>
    <property type="molecule type" value="Transcribed_RNA"/>
</dbReference>
<protein>
    <submittedName>
        <fullName evidence="1">Uncharacterized protein</fullName>
    </submittedName>
</protein>
<evidence type="ECO:0000313" key="1">
    <source>
        <dbReference type="EMBL" id="JAE17422.1"/>
    </source>
</evidence>